<protein>
    <submittedName>
        <fullName evidence="2">Uncharacterized protein</fullName>
    </submittedName>
</protein>
<feature type="compositionally biased region" description="Low complexity" evidence="1">
    <location>
        <begin position="128"/>
        <end position="143"/>
    </location>
</feature>
<evidence type="ECO:0000313" key="3">
    <source>
        <dbReference type="Proteomes" id="UP001153328"/>
    </source>
</evidence>
<feature type="compositionally biased region" description="Low complexity" evidence="1">
    <location>
        <begin position="151"/>
        <end position="163"/>
    </location>
</feature>
<proteinExistence type="predicted"/>
<feature type="compositionally biased region" description="Basic and acidic residues" evidence="1">
    <location>
        <begin position="30"/>
        <end position="44"/>
    </location>
</feature>
<organism evidence="2 3">
    <name type="scientific">Actinacidiphila bryophytorum</name>
    <dbReference type="NCBI Taxonomy" id="1436133"/>
    <lineage>
        <taxon>Bacteria</taxon>
        <taxon>Bacillati</taxon>
        <taxon>Actinomycetota</taxon>
        <taxon>Actinomycetes</taxon>
        <taxon>Kitasatosporales</taxon>
        <taxon>Streptomycetaceae</taxon>
        <taxon>Actinacidiphila</taxon>
    </lineage>
</organism>
<sequence length="458" mass="48366">MSATGLPDPAEGPDGSRPQRAPRHTVQAGAHRDGSTQKREHTERGSPWPAHERRRPGCTRCSPTVKPCSSGPRCRATTRGSCGCTTTCPPRTADCGSSAPAAVPGTRPPTGCSRHHGEGTARWSPSMATGSSVSRSTRSPPAARSRRSRRPSPTTSTSAGSARCSSNTSATRPGRQAGITAFTADTLASNHLMQRLIADLGLAAQCRHEDDEVHITIALTPDEEYLSAIDQRGRTADIASLAPLKSSAAPVGAGLRPAQLVEADLNPVVARPEAVLSVDVRIRVAPRQAYDPYLRRLRRRKDPPGDGHAPRHVVRYSSVERRYLVRTPTCRSSGRAPTFTVTPTFDDTRGGRHGASRRCGLGGSPMALPPPTGRPRKPAVRPRAASAARVAIGSPSRNSRPSSGAIRAYVPVEISIISPSSRVICRHGTGCSGAATTTAPARMDGAVFRARNPPVSLL</sequence>
<dbReference type="Proteomes" id="UP001153328">
    <property type="component" value="Unassembled WGS sequence"/>
</dbReference>
<comment type="caution">
    <text evidence="2">The sequence shown here is derived from an EMBL/GenBank/DDBJ whole genome shotgun (WGS) entry which is preliminary data.</text>
</comment>
<evidence type="ECO:0000313" key="2">
    <source>
        <dbReference type="EMBL" id="CAG7613852.1"/>
    </source>
</evidence>
<keyword evidence="3" id="KW-1185">Reference proteome</keyword>
<accession>A0A9W4ED27</accession>
<evidence type="ECO:0000256" key="1">
    <source>
        <dbReference type="SAM" id="MobiDB-lite"/>
    </source>
</evidence>
<dbReference type="EMBL" id="CAJVAX010000002">
    <property type="protein sequence ID" value="CAG7613852.1"/>
    <property type="molecule type" value="Genomic_DNA"/>
</dbReference>
<dbReference type="AlphaFoldDB" id="A0A9W4ED27"/>
<feature type="compositionally biased region" description="Low complexity" evidence="1">
    <location>
        <begin position="73"/>
        <end position="93"/>
    </location>
</feature>
<name>A0A9W4ED27_9ACTN</name>
<reference evidence="2" key="1">
    <citation type="submission" date="2021-06" db="EMBL/GenBank/DDBJ databases">
        <authorList>
            <person name="Arsene-Ploetze F."/>
        </authorList>
    </citation>
    <scope>NUCLEOTIDE SEQUENCE</scope>
    <source>
        <strain evidence="2">SBRY1</strain>
    </source>
</reference>
<gene>
    <name evidence="2" type="ORF">SBRY_100208</name>
</gene>
<feature type="region of interest" description="Disordered" evidence="1">
    <location>
        <begin position="331"/>
        <end position="379"/>
    </location>
</feature>
<feature type="region of interest" description="Disordered" evidence="1">
    <location>
        <begin position="1"/>
        <end position="176"/>
    </location>
</feature>